<evidence type="ECO:0008006" key="3">
    <source>
        <dbReference type="Google" id="ProtNLM"/>
    </source>
</evidence>
<reference evidence="1" key="1">
    <citation type="submission" date="2021-01" db="EMBL/GenBank/DDBJ databases">
        <title>Description of Breznakiella homolactica.</title>
        <authorList>
            <person name="Song Y."/>
            <person name="Brune A."/>
        </authorList>
    </citation>
    <scope>NUCLEOTIDE SEQUENCE</scope>
    <source>
        <strain evidence="1">RmG30</strain>
    </source>
</reference>
<dbReference type="RefSeq" id="WP_215626867.1">
    <property type="nucleotide sequence ID" value="NZ_CP067089.2"/>
</dbReference>
<proteinExistence type="predicted"/>
<sequence>MMTISHKALLLFVPAMILSGAIRVYPKPYISGAAAEIAVVPEINRSLGYCWNITAKGTLELNKLLEFSGGAALGQEGTSAADVFARAGAGLPFFPNLSFHAAYIFNTYPGYNTRIHSVIPAVRLRLWRIEAVLGYCFRVTVFGSEDTLAERNFAYRAGIKLIDSDRGNFSVHIGNVSDFFCGNLGSYSLGFSYSVPVSRRISISGGMELYQTGSIALASNNYGTALKGGVVFCFQN</sequence>
<name>A0A7T7XNE8_9SPIR</name>
<keyword evidence="2" id="KW-1185">Reference proteome</keyword>
<protein>
    <recommendedName>
        <fullName evidence="3">Outer membrane protein beta-barrel domain-containing protein</fullName>
    </recommendedName>
</protein>
<gene>
    <name evidence="1" type="ORF">JFL75_01195</name>
</gene>
<dbReference type="Proteomes" id="UP000595917">
    <property type="component" value="Chromosome"/>
</dbReference>
<organism evidence="1 2">
    <name type="scientific">Breznakiella homolactica</name>
    <dbReference type="NCBI Taxonomy" id="2798577"/>
    <lineage>
        <taxon>Bacteria</taxon>
        <taxon>Pseudomonadati</taxon>
        <taxon>Spirochaetota</taxon>
        <taxon>Spirochaetia</taxon>
        <taxon>Spirochaetales</taxon>
        <taxon>Breznakiellaceae</taxon>
        <taxon>Breznakiella</taxon>
    </lineage>
</organism>
<evidence type="ECO:0000313" key="1">
    <source>
        <dbReference type="EMBL" id="QQO09564.1"/>
    </source>
</evidence>
<dbReference type="EMBL" id="CP067089">
    <property type="protein sequence ID" value="QQO09564.1"/>
    <property type="molecule type" value="Genomic_DNA"/>
</dbReference>
<dbReference type="AlphaFoldDB" id="A0A7T7XNE8"/>
<accession>A0A7T7XNE8</accession>
<dbReference type="KEGG" id="bhc:JFL75_01195"/>
<evidence type="ECO:0000313" key="2">
    <source>
        <dbReference type="Proteomes" id="UP000595917"/>
    </source>
</evidence>